<comment type="subcellular location">
    <subcellularLocation>
        <location evidence="1">Membrane</location>
    </subcellularLocation>
</comment>
<dbReference type="GO" id="GO:0016491">
    <property type="term" value="F:oxidoreductase activity"/>
    <property type="evidence" value="ECO:0007669"/>
    <property type="project" value="InterPro"/>
</dbReference>
<dbReference type="EMBL" id="LR778175">
    <property type="protein sequence ID" value="CAB1275299.1"/>
    <property type="molecule type" value="Genomic_DNA"/>
</dbReference>
<accession>A0A7G1Q8N9</accession>
<evidence type="ECO:0000256" key="1">
    <source>
        <dbReference type="ARBA" id="ARBA00004370"/>
    </source>
</evidence>
<evidence type="ECO:0000256" key="2">
    <source>
        <dbReference type="ARBA" id="ARBA00022692"/>
    </source>
</evidence>
<dbReference type="KEGG" id="ntg:NSCAC_0597"/>
<dbReference type="RefSeq" id="WP_197744939.1">
    <property type="nucleotide sequence ID" value="NZ_LR778175.1"/>
</dbReference>
<evidence type="ECO:0000256" key="3">
    <source>
        <dbReference type="ARBA" id="ARBA00022989"/>
    </source>
</evidence>
<evidence type="ECO:0000313" key="8">
    <source>
        <dbReference type="Proteomes" id="UP000516072"/>
    </source>
</evidence>
<feature type="domain" description="Fatty acid hydroxylase" evidence="6">
    <location>
        <begin position="92"/>
        <end position="227"/>
    </location>
</feature>
<feature type="transmembrane region" description="Helical" evidence="5">
    <location>
        <begin position="164"/>
        <end position="183"/>
    </location>
</feature>
<dbReference type="PANTHER" id="PTHR11863">
    <property type="entry name" value="STEROL DESATURASE"/>
    <property type="match status" value="1"/>
</dbReference>
<dbReference type="AlphaFoldDB" id="A0A7G1Q8N9"/>
<protein>
    <recommendedName>
        <fullName evidence="6">Fatty acid hydroxylase domain-containing protein</fullName>
    </recommendedName>
</protein>
<keyword evidence="3 5" id="KW-1133">Transmembrane helix</keyword>
<evidence type="ECO:0000259" key="6">
    <source>
        <dbReference type="Pfam" id="PF04116"/>
    </source>
</evidence>
<evidence type="ECO:0000256" key="5">
    <source>
        <dbReference type="SAM" id="Phobius"/>
    </source>
</evidence>
<dbReference type="GO" id="GO:0005506">
    <property type="term" value="F:iron ion binding"/>
    <property type="evidence" value="ECO:0007669"/>
    <property type="project" value="InterPro"/>
</dbReference>
<dbReference type="GO" id="GO:0016020">
    <property type="term" value="C:membrane"/>
    <property type="evidence" value="ECO:0007669"/>
    <property type="project" value="UniProtKB-SubCell"/>
</dbReference>
<keyword evidence="4 5" id="KW-0472">Membrane</keyword>
<dbReference type="InterPro" id="IPR050307">
    <property type="entry name" value="Sterol_Desaturase_Related"/>
</dbReference>
<dbReference type="Proteomes" id="UP000516072">
    <property type="component" value="Chromosome"/>
</dbReference>
<feature type="transmembrane region" description="Helical" evidence="5">
    <location>
        <begin position="52"/>
        <end position="74"/>
    </location>
</feature>
<reference evidence="7 8" key="1">
    <citation type="submission" date="2020-03" db="EMBL/GenBank/DDBJ databases">
        <authorList>
            <person name="Picone N."/>
        </authorList>
    </citation>
    <scope>NUCLEOTIDE SEQUENCE [LARGE SCALE GENOMIC DNA]</scope>
    <source>
        <strain evidence="7">NSCAC1</strain>
    </source>
</reference>
<dbReference type="GO" id="GO:0008610">
    <property type="term" value="P:lipid biosynthetic process"/>
    <property type="evidence" value="ECO:0007669"/>
    <property type="project" value="InterPro"/>
</dbReference>
<organism evidence="7 8">
    <name type="scientific">Candidatus Nitrosacidococcus tergens</name>
    <dbReference type="NCBI Taxonomy" id="553981"/>
    <lineage>
        <taxon>Bacteria</taxon>
        <taxon>Pseudomonadati</taxon>
        <taxon>Pseudomonadota</taxon>
        <taxon>Gammaproteobacteria</taxon>
        <taxon>Chromatiales</taxon>
        <taxon>Chromatiaceae</taxon>
        <taxon>Candidatus Nitrosacidococcus</taxon>
    </lineage>
</organism>
<gene>
    <name evidence="7" type="ORF">NSCAC_0597</name>
</gene>
<evidence type="ECO:0000256" key="4">
    <source>
        <dbReference type="ARBA" id="ARBA00023136"/>
    </source>
</evidence>
<name>A0A7G1Q8N9_9GAMM</name>
<dbReference type="InterPro" id="IPR006694">
    <property type="entry name" value="Fatty_acid_hydroxylase"/>
</dbReference>
<proteinExistence type="predicted"/>
<keyword evidence="2 5" id="KW-0812">Transmembrane</keyword>
<evidence type="ECO:0000313" key="7">
    <source>
        <dbReference type="EMBL" id="CAB1275299.1"/>
    </source>
</evidence>
<sequence>MNALIATILHLSVWLFLLCAIFVPLERAFKIEKQDFFRAQFWVDLGYYMLNGVVSGIVLTPPLAIMGGFIYQLIPTHIHEILNGLPGGTRLALSLMVGELGFYWAHRLTHAVPLLWRFHAIHHSAKEVDFLTNTRAHPVDILFTRICTFLPVLSLGLTGDSSTVTALFLVIGVTWGFFIHANIRWRFGLLENFIASPFFHHWHHTNMGQRDRNYASMLPILDHIFGTYISPKHWPTQYGIDAPMPASFFGQLIKPFLNLYSATTRRTS</sequence>
<keyword evidence="8" id="KW-1185">Reference proteome</keyword>
<dbReference type="Pfam" id="PF04116">
    <property type="entry name" value="FA_hydroxylase"/>
    <property type="match status" value="1"/>
</dbReference>